<dbReference type="PANTHER" id="PTHR33713:SF6">
    <property type="entry name" value="ANTITOXIN YEFM"/>
    <property type="match status" value="1"/>
</dbReference>
<dbReference type="PANTHER" id="PTHR33713">
    <property type="entry name" value="ANTITOXIN YAFN-RELATED"/>
    <property type="match status" value="1"/>
</dbReference>
<evidence type="ECO:0000256" key="2">
    <source>
        <dbReference type="RuleBase" id="RU362080"/>
    </source>
</evidence>
<dbReference type="InterPro" id="IPR036165">
    <property type="entry name" value="YefM-like_sf"/>
</dbReference>
<comment type="similarity">
    <text evidence="1 2">Belongs to the phD/YefM antitoxin family.</text>
</comment>
<dbReference type="SUPFAM" id="SSF143120">
    <property type="entry name" value="YefM-like"/>
    <property type="match status" value="1"/>
</dbReference>
<name>B7JXD9_RIPO1</name>
<keyword evidence="4" id="KW-1185">Reference proteome</keyword>
<reference evidence="4" key="1">
    <citation type="journal article" date="2011" name="MBio">
        <title>Novel metabolic attributes of the genus Cyanothece, comprising a group of unicellular nitrogen-fixing Cyanobacteria.</title>
        <authorList>
            <person name="Bandyopadhyay A."/>
            <person name="Elvitigala T."/>
            <person name="Welsh E."/>
            <person name="Stockel J."/>
            <person name="Liberton M."/>
            <person name="Min H."/>
            <person name="Sherman L.A."/>
            <person name="Pakrasi H.B."/>
        </authorList>
    </citation>
    <scope>NUCLEOTIDE SEQUENCE [LARGE SCALE GENOMIC DNA]</scope>
    <source>
        <strain evidence="4">PCC 8801</strain>
    </source>
</reference>
<evidence type="ECO:0000313" key="4">
    <source>
        <dbReference type="Proteomes" id="UP000008204"/>
    </source>
</evidence>
<gene>
    <name evidence="3" type="ordered locus">PCC8801_3147</name>
</gene>
<dbReference type="HOGENOM" id="CLU_155837_1_1_3"/>
<evidence type="ECO:0000313" key="3">
    <source>
        <dbReference type="EMBL" id="ACK67127.1"/>
    </source>
</evidence>
<dbReference type="KEGG" id="cyp:PCC8801_3147"/>
<sequence length="78" mass="8701">MKAITSNQAKEQLDELIDRVILDVEPTIVCNDQGKQAVLMSLDEFNSWQETLYLLSNPANADHLIESIKQAKSGNKNA</sequence>
<comment type="function">
    <text evidence="2">Antitoxin component of a type II toxin-antitoxin (TA) system.</text>
</comment>
<dbReference type="NCBIfam" id="TIGR01552">
    <property type="entry name" value="phd_fam"/>
    <property type="match status" value="1"/>
</dbReference>
<organism evidence="3 4">
    <name type="scientific">Rippkaea orientalis (strain PCC 8801 / RF-1)</name>
    <name type="common">Cyanothece sp. (strain PCC 8801)</name>
    <dbReference type="NCBI Taxonomy" id="41431"/>
    <lineage>
        <taxon>Bacteria</taxon>
        <taxon>Bacillati</taxon>
        <taxon>Cyanobacteriota</taxon>
        <taxon>Cyanophyceae</taxon>
        <taxon>Oscillatoriophycideae</taxon>
        <taxon>Chroococcales</taxon>
        <taxon>Aphanothecaceae</taxon>
        <taxon>Rippkaea</taxon>
        <taxon>Rippkaea orientalis</taxon>
    </lineage>
</organism>
<dbReference type="Gene3D" id="6.10.250.330">
    <property type="match status" value="1"/>
</dbReference>
<accession>B7JXD9</accession>
<dbReference type="Pfam" id="PF02604">
    <property type="entry name" value="PhdYeFM_antitox"/>
    <property type="match status" value="1"/>
</dbReference>
<dbReference type="eggNOG" id="COG2161">
    <property type="taxonomic scope" value="Bacteria"/>
</dbReference>
<dbReference type="Proteomes" id="UP000008204">
    <property type="component" value="Chromosome"/>
</dbReference>
<dbReference type="AlphaFoldDB" id="B7JXD9"/>
<dbReference type="RefSeq" id="WP_012596388.1">
    <property type="nucleotide sequence ID" value="NC_011726.1"/>
</dbReference>
<dbReference type="STRING" id="41431.PCC8801_3147"/>
<dbReference type="InterPro" id="IPR051405">
    <property type="entry name" value="phD/YefM_antitoxin"/>
</dbReference>
<dbReference type="EMBL" id="CP001287">
    <property type="protein sequence ID" value="ACK67127.1"/>
    <property type="molecule type" value="Genomic_DNA"/>
</dbReference>
<evidence type="ECO:0000256" key="1">
    <source>
        <dbReference type="ARBA" id="ARBA00009981"/>
    </source>
</evidence>
<dbReference type="InterPro" id="IPR006442">
    <property type="entry name" value="Antitoxin_Phd/YefM"/>
</dbReference>
<protein>
    <recommendedName>
        <fullName evidence="2">Antitoxin</fullName>
    </recommendedName>
</protein>
<proteinExistence type="inferred from homology"/>
<dbReference type="OrthoDB" id="2321886at2"/>
<dbReference type="Gene3D" id="3.40.1620.10">
    <property type="entry name" value="YefM-like domain"/>
    <property type="match status" value="1"/>
</dbReference>